<evidence type="ECO:0000256" key="1">
    <source>
        <dbReference type="SAM" id="MobiDB-lite"/>
    </source>
</evidence>
<feature type="compositionally biased region" description="Low complexity" evidence="1">
    <location>
        <begin position="16"/>
        <end position="37"/>
    </location>
</feature>
<evidence type="ECO:0000313" key="2">
    <source>
        <dbReference type="EMBL" id="TFK96705.1"/>
    </source>
</evidence>
<sequence length="198" mass="21948">MSSCFPASTKSPPPSAFSYAPTPASSTTTATTKFQPSMSKQHHHRRSTSSNNPFTRLRKRAGSASSSFSATRGLRERESVDDLEIERRLRREMNLADRDEGKRGGRVCSDPMQAVGCDHSTLGILPRERRHRPPRIQVPAEVLRGRIVHPQPETLLEEQIFEKAERRRGGAGNVRKRLSDGFRGFVGVLGGGRRVSAS</sequence>
<dbReference type="EMBL" id="ML178856">
    <property type="protein sequence ID" value="TFK96705.1"/>
    <property type="molecule type" value="Genomic_DNA"/>
</dbReference>
<keyword evidence="3" id="KW-1185">Reference proteome</keyword>
<gene>
    <name evidence="2" type="ORF">BDV98DRAFT_575730</name>
</gene>
<name>A0A5C3Q3N7_9AGAR</name>
<feature type="compositionally biased region" description="Polar residues" evidence="1">
    <location>
        <begin position="1"/>
        <end position="10"/>
    </location>
</feature>
<feature type="region of interest" description="Disordered" evidence="1">
    <location>
        <begin position="1"/>
        <end position="79"/>
    </location>
</feature>
<reference evidence="2 3" key="1">
    <citation type="journal article" date="2019" name="Nat. Ecol. Evol.">
        <title>Megaphylogeny resolves global patterns of mushroom evolution.</title>
        <authorList>
            <person name="Varga T."/>
            <person name="Krizsan K."/>
            <person name="Foldi C."/>
            <person name="Dima B."/>
            <person name="Sanchez-Garcia M."/>
            <person name="Sanchez-Ramirez S."/>
            <person name="Szollosi G.J."/>
            <person name="Szarkandi J.G."/>
            <person name="Papp V."/>
            <person name="Albert L."/>
            <person name="Andreopoulos W."/>
            <person name="Angelini C."/>
            <person name="Antonin V."/>
            <person name="Barry K.W."/>
            <person name="Bougher N.L."/>
            <person name="Buchanan P."/>
            <person name="Buyck B."/>
            <person name="Bense V."/>
            <person name="Catcheside P."/>
            <person name="Chovatia M."/>
            <person name="Cooper J."/>
            <person name="Damon W."/>
            <person name="Desjardin D."/>
            <person name="Finy P."/>
            <person name="Geml J."/>
            <person name="Haridas S."/>
            <person name="Hughes K."/>
            <person name="Justo A."/>
            <person name="Karasinski D."/>
            <person name="Kautmanova I."/>
            <person name="Kiss B."/>
            <person name="Kocsube S."/>
            <person name="Kotiranta H."/>
            <person name="LaButti K.M."/>
            <person name="Lechner B.E."/>
            <person name="Liimatainen K."/>
            <person name="Lipzen A."/>
            <person name="Lukacs Z."/>
            <person name="Mihaltcheva S."/>
            <person name="Morgado L.N."/>
            <person name="Niskanen T."/>
            <person name="Noordeloos M.E."/>
            <person name="Ohm R.A."/>
            <person name="Ortiz-Santana B."/>
            <person name="Ovrebo C."/>
            <person name="Racz N."/>
            <person name="Riley R."/>
            <person name="Savchenko A."/>
            <person name="Shiryaev A."/>
            <person name="Soop K."/>
            <person name="Spirin V."/>
            <person name="Szebenyi C."/>
            <person name="Tomsovsky M."/>
            <person name="Tulloss R.E."/>
            <person name="Uehling J."/>
            <person name="Grigoriev I.V."/>
            <person name="Vagvolgyi C."/>
            <person name="Papp T."/>
            <person name="Martin F.M."/>
            <person name="Miettinen O."/>
            <person name="Hibbett D.S."/>
            <person name="Nagy L.G."/>
        </authorList>
    </citation>
    <scope>NUCLEOTIDE SEQUENCE [LARGE SCALE GENOMIC DNA]</scope>
    <source>
        <strain evidence="2 3">CBS 309.79</strain>
    </source>
</reference>
<proteinExistence type="predicted"/>
<dbReference type="Proteomes" id="UP000305067">
    <property type="component" value="Unassembled WGS sequence"/>
</dbReference>
<evidence type="ECO:0000313" key="3">
    <source>
        <dbReference type="Proteomes" id="UP000305067"/>
    </source>
</evidence>
<dbReference type="AlphaFoldDB" id="A0A5C3Q3N7"/>
<organism evidence="2 3">
    <name type="scientific">Pterulicium gracile</name>
    <dbReference type="NCBI Taxonomy" id="1884261"/>
    <lineage>
        <taxon>Eukaryota</taxon>
        <taxon>Fungi</taxon>
        <taxon>Dikarya</taxon>
        <taxon>Basidiomycota</taxon>
        <taxon>Agaricomycotina</taxon>
        <taxon>Agaricomycetes</taxon>
        <taxon>Agaricomycetidae</taxon>
        <taxon>Agaricales</taxon>
        <taxon>Pleurotineae</taxon>
        <taxon>Pterulaceae</taxon>
        <taxon>Pterulicium</taxon>
    </lineage>
</organism>
<accession>A0A5C3Q3N7</accession>
<protein>
    <submittedName>
        <fullName evidence="2">Uncharacterized protein</fullName>
    </submittedName>
</protein>